<feature type="transmembrane region" description="Helical" evidence="1">
    <location>
        <begin position="64"/>
        <end position="85"/>
    </location>
</feature>
<dbReference type="OrthoDB" id="7875125at2"/>
<dbReference type="EMBL" id="BJXK01000004">
    <property type="protein sequence ID" value="GEM79138.1"/>
    <property type="molecule type" value="Genomic_DNA"/>
</dbReference>
<evidence type="ECO:0000256" key="1">
    <source>
        <dbReference type="SAM" id="Phobius"/>
    </source>
</evidence>
<evidence type="ECO:0000313" key="3">
    <source>
        <dbReference type="Proteomes" id="UP000321113"/>
    </source>
</evidence>
<sequence length="90" mass="10097">MRAMVVHLSKWCAYSYMFKVFSTLIRGGDLSEQGKTGRRIALLGIFCPLFWYALFTGASKPELVFHASHSSIVFLIGLAIMIASLRKPNK</sequence>
<keyword evidence="1" id="KW-1133">Transmembrane helix</keyword>
<dbReference type="Proteomes" id="UP000321113">
    <property type="component" value="Unassembled WGS sequence"/>
</dbReference>
<evidence type="ECO:0000313" key="2">
    <source>
        <dbReference type="EMBL" id="GEM79138.1"/>
    </source>
</evidence>
<keyword evidence="1" id="KW-0472">Membrane</keyword>
<organism evidence="2 3">
    <name type="scientific">Vibrio superstes NBRC 103154</name>
    <dbReference type="NCBI Taxonomy" id="1219062"/>
    <lineage>
        <taxon>Bacteria</taxon>
        <taxon>Pseudomonadati</taxon>
        <taxon>Pseudomonadota</taxon>
        <taxon>Gammaproteobacteria</taxon>
        <taxon>Vibrionales</taxon>
        <taxon>Vibrionaceae</taxon>
        <taxon>Vibrio</taxon>
    </lineage>
</organism>
<accession>A0A511QP73</accession>
<feature type="transmembrane region" description="Helical" evidence="1">
    <location>
        <begin position="40"/>
        <end position="58"/>
    </location>
</feature>
<keyword evidence="3" id="KW-1185">Reference proteome</keyword>
<proteinExistence type="predicted"/>
<keyword evidence="1" id="KW-0812">Transmembrane</keyword>
<dbReference type="RefSeq" id="WP_119008439.1">
    <property type="nucleotide sequence ID" value="NZ_BJXK01000004.1"/>
</dbReference>
<gene>
    <name evidence="2" type="ORF">VSU01S_13830</name>
</gene>
<comment type="caution">
    <text evidence="2">The sequence shown here is derived from an EMBL/GenBank/DDBJ whole genome shotgun (WGS) entry which is preliminary data.</text>
</comment>
<reference evidence="2 3" key="1">
    <citation type="submission" date="2019-07" db="EMBL/GenBank/DDBJ databases">
        <title>Whole genome shotgun sequence of Vibrio superstes NBRC 103154.</title>
        <authorList>
            <person name="Hosoyama A."/>
            <person name="Uohara A."/>
            <person name="Ohji S."/>
            <person name="Ichikawa N."/>
        </authorList>
    </citation>
    <scope>NUCLEOTIDE SEQUENCE [LARGE SCALE GENOMIC DNA]</scope>
    <source>
        <strain evidence="2 3">NBRC 103154</strain>
    </source>
</reference>
<protein>
    <submittedName>
        <fullName evidence="2">Uncharacterized protein</fullName>
    </submittedName>
</protein>
<name>A0A511QP73_9VIBR</name>
<dbReference type="AlphaFoldDB" id="A0A511QP73"/>